<keyword evidence="1" id="KW-0723">Serine/threonine-protein kinase</keyword>
<accession>A0A811SM04</accession>
<dbReference type="InterPro" id="IPR000719">
    <property type="entry name" value="Prot_kinase_dom"/>
</dbReference>
<dbReference type="FunFam" id="1.10.510.10:FF:000474">
    <property type="entry name" value="Wall-associated receptor kinase 3"/>
    <property type="match status" value="1"/>
</dbReference>
<protein>
    <recommendedName>
        <fullName evidence="7">Protein kinase domain-containing protein</fullName>
    </recommendedName>
</protein>
<dbReference type="Pfam" id="PF07714">
    <property type="entry name" value="PK_Tyr_Ser-Thr"/>
    <property type="match status" value="2"/>
</dbReference>
<keyword evidence="4" id="KW-0418">Kinase</keyword>
<evidence type="ECO:0000256" key="6">
    <source>
        <dbReference type="PROSITE-ProRule" id="PRU10141"/>
    </source>
</evidence>
<keyword evidence="9" id="KW-1185">Reference proteome</keyword>
<evidence type="ECO:0000256" key="3">
    <source>
        <dbReference type="ARBA" id="ARBA00022741"/>
    </source>
</evidence>
<dbReference type="GO" id="GO:0005524">
    <property type="term" value="F:ATP binding"/>
    <property type="evidence" value="ECO:0007669"/>
    <property type="project" value="UniProtKB-UniRule"/>
</dbReference>
<dbReference type="GO" id="GO:0005886">
    <property type="term" value="C:plasma membrane"/>
    <property type="evidence" value="ECO:0007669"/>
    <property type="project" value="TreeGrafter"/>
</dbReference>
<evidence type="ECO:0000313" key="9">
    <source>
        <dbReference type="Proteomes" id="UP000604825"/>
    </source>
</evidence>
<dbReference type="GO" id="GO:0004674">
    <property type="term" value="F:protein serine/threonine kinase activity"/>
    <property type="evidence" value="ECO:0007669"/>
    <property type="project" value="UniProtKB-KW"/>
</dbReference>
<dbReference type="Proteomes" id="UP000604825">
    <property type="component" value="Unassembled WGS sequence"/>
</dbReference>
<dbReference type="PROSITE" id="PS00108">
    <property type="entry name" value="PROTEIN_KINASE_ST"/>
    <property type="match status" value="1"/>
</dbReference>
<dbReference type="OrthoDB" id="638271at2759"/>
<dbReference type="Gene3D" id="3.30.200.20">
    <property type="entry name" value="Phosphorylase Kinase, domain 1"/>
    <property type="match status" value="2"/>
</dbReference>
<evidence type="ECO:0000256" key="1">
    <source>
        <dbReference type="ARBA" id="ARBA00022527"/>
    </source>
</evidence>
<evidence type="ECO:0000256" key="2">
    <source>
        <dbReference type="ARBA" id="ARBA00022679"/>
    </source>
</evidence>
<evidence type="ECO:0000259" key="7">
    <source>
        <dbReference type="PROSITE" id="PS50011"/>
    </source>
</evidence>
<dbReference type="SMART" id="SM00220">
    <property type="entry name" value="S_TKc"/>
    <property type="match status" value="1"/>
</dbReference>
<feature type="binding site" evidence="6">
    <location>
        <position position="50"/>
    </location>
    <ligand>
        <name>ATP</name>
        <dbReference type="ChEBI" id="CHEBI:30616"/>
    </ligand>
</feature>
<gene>
    <name evidence="8" type="ORF">NCGR_LOCUS66861</name>
</gene>
<keyword evidence="3 6" id="KW-0547">Nucleotide-binding</keyword>
<proteinExistence type="predicted"/>
<dbReference type="EMBL" id="CAJGYO010000599">
    <property type="protein sequence ID" value="CAD6342763.1"/>
    <property type="molecule type" value="Genomic_DNA"/>
</dbReference>
<feature type="domain" description="Protein kinase" evidence="7">
    <location>
        <begin position="339"/>
        <end position="643"/>
    </location>
</feature>
<dbReference type="FunFam" id="3.30.200.20:FF:000337">
    <property type="entry name" value="Wall-associated receptor kinase 3"/>
    <property type="match status" value="1"/>
</dbReference>
<dbReference type="GO" id="GO:0007166">
    <property type="term" value="P:cell surface receptor signaling pathway"/>
    <property type="evidence" value="ECO:0007669"/>
    <property type="project" value="InterPro"/>
</dbReference>
<dbReference type="PROSITE" id="PS50011">
    <property type="entry name" value="PROTEIN_KINASE_DOM"/>
    <property type="match status" value="2"/>
</dbReference>
<keyword evidence="2" id="KW-0808">Transferase</keyword>
<evidence type="ECO:0000256" key="5">
    <source>
        <dbReference type="ARBA" id="ARBA00022840"/>
    </source>
</evidence>
<dbReference type="InterPro" id="IPR008271">
    <property type="entry name" value="Ser/Thr_kinase_AS"/>
</dbReference>
<feature type="domain" description="Protein kinase" evidence="7">
    <location>
        <begin position="21"/>
        <end position="288"/>
    </location>
</feature>
<dbReference type="PANTHER" id="PTHR27005">
    <property type="entry name" value="WALL-ASSOCIATED RECEPTOR KINASE-LIKE 21"/>
    <property type="match status" value="1"/>
</dbReference>
<dbReference type="PANTHER" id="PTHR27005:SF305">
    <property type="entry name" value="WALL-ASSOCIATED KINASE 2-LIKE PROTEIN"/>
    <property type="match status" value="1"/>
</dbReference>
<reference evidence="8" key="1">
    <citation type="submission" date="2020-10" db="EMBL/GenBank/DDBJ databases">
        <authorList>
            <person name="Han B."/>
            <person name="Lu T."/>
            <person name="Zhao Q."/>
            <person name="Huang X."/>
            <person name="Zhao Y."/>
        </authorList>
    </citation>
    <scope>NUCLEOTIDE SEQUENCE</scope>
</reference>
<dbReference type="InterPro" id="IPR011009">
    <property type="entry name" value="Kinase-like_dom_sf"/>
</dbReference>
<dbReference type="AlphaFoldDB" id="A0A811SM04"/>
<dbReference type="Gene3D" id="1.10.510.10">
    <property type="entry name" value="Transferase(Phosphotransferase) domain 1"/>
    <property type="match status" value="2"/>
</dbReference>
<dbReference type="PROSITE" id="PS00107">
    <property type="entry name" value="PROTEIN_KINASE_ATP"/>
    <property type="match status" value="1"/>
</dbReference>
<comment type="caution">
    <text evidence="8">The sequence shown here is derived from an EMBL/GenBank/DDBJ whole genome shotgun (WGS) entry which is preliminary data.</text>
</comment>
<organism evidence="8 9">
    <name type="scientific">Miscanthus lutarioriparius</name>
    <dbReference type="NCBI Taxonomy" id="422564"/>
    <lineage>
        <taxon>Eukaryota</taxon>
        <taxon>Viridiplantae</taxon>
        <taxon>Streptophyta</taxon>
        <taxon>Embryophyta</taxon>
        <taxon>Tracheophyta</taxon>
        <taxon>Spermatophyta</taxon>
        <taxon>Magnoliopsida</taxon>
        <taxon>Liliopsida</taxon>
        <taxon>Poales</taxon>
        <taxon>Poaceae</taxon>
        <taxon>PACMAD clade</taxon>
        <taxon>Panicoideae</taxon>
        <taxon>Andropogonodae</taxon>
        <taxon>Andropogoneae</taxon>
        <taxon>Saccharinae</taxon>
        <taxon>Miscanthus</taxon>
    </lineage>
</organism>
<sequence>MGAMWQKVTRFTEDEIEALTNNYGTLIGKGGYGEVYKGILDDHYDLVAVKRYIRENLRKEFMEEVSIHSQMNHKNVVKFIGYCVGESTLTLVTEYVPKGNLDDILHNSDTAIPLDIRLGIAIGCAEALSYMHSMHLSIDSLICHGDIKPANILLDDNFTAKVSDFGLSRLLLGGITQYASKVIGSIDYMDPVLMHTGRLTPRNDVYSFGIVLLELVTRKRVKQGDMNLIGIFECAKGKGLRKLFDESIANKNTFKTLEEIVELAMACLRLDIKNRPEMNHVQKCLRVLKRDLKCRQEHASSQSILSTHHSWHTKDKQESAQLNKSGSFFRRNASNVKIISEFSNICSGGMPAKFYKGRLEDNTVVAVRKFRDTDSQEAFINGGIVLSQIAHKNNIIKLLGCCLEAETLAFIYEYADKGSLLDILGSQEYLPLDLRLRIAIKTAEALQYLHSPATGIIGHGSVSASTVLLHDNFVPKLTDFSGASKLIVDSGSNAGDSVINSVLLENVLDSDPSRYKTVLMNLESDVYRFGGVLLSLISRENNICFDDLTVEFTKAYQKDNSGKAMFDKDITAEQDIAALEEMGRLALRCTILNADGMVMRPTMQEVAEELRRIRRCCKLHESETTPHVTETTATAAAPLEPRLPNLMRHLFGYRRISITDPIRTG</sequence>
<evidence type="ECO:0000256" key="4">
    <source>
        <dbReference type="ARBA" id="ARBA00022777"/>
    </source>
</evidence>
<dbReference type="SUPFAM" id="SSF56112">
    <property type="entry name" value="Protein kinase-like (PK-like)"/>
    <property type="match status" value="2"/>
</dbReference>
<evidence type="ECO:0000313" key="8">
    <source>
        <dbReference type="EMBL" id="CAD6342763.1"/>
    </source>
</evidence>
<dbReference type="InterPro" id="IPR045274">
    <property type="entry name" value="WAK-like"/>
</dbReference>
<dbReference type="InterPro" id="IPR017441">
    <property type="entry name" value="Protein_kinase_ATP_BS"/>
</dbReference>
<keyword evidence="5 6" id="KW-0067">ATP-binding</keyword>
<dbReference type="InterPro" id="IPR001245">
    <property type="entry name" value="Ser-Thr/Tyr_kinase_cat_dom"/>
</dbReference>
<name>A0A811SM04_9POAL</name>